<proteinExistence type="predicted"/>
<feature type="region of interest" description="Disordered" evidence="1">
    <location>
        <begin position="178"/>
        <end position="208"/>
    </location>
</feature>
<accession>A0A8J6HEI6</accession>
<dbReference type="Gene3D" id="1.10.10.60">
    <property type="entry name" value="Homeodomain-like"/>
    <property type="match status" value="1"/>
</dbReference>
<dbReference type="EMBL" id="JABDTM020025669">
    <property type="protein sequence ID" value="KAH0812968.1"/>
    <property type="molecule type" value="Genomic_DNA"/>
</dbReference>
<dbReference type="PANTHER" id="PTHR47595">
    <property type="entry name" value="HEAT SHOCK 70 KDA PROTEIN 14"/>
    <property type="match status" value="1"/>
</dbReference>
<evidence type="ECO:0000313" key="3">
    <source>
        <dbReference type="EMBL" id="KAH0812968.1"/>
    </source>
</evidence>
<organism evidence="3 4">
    <name type="scientific">Tenebrio molitor</name>
    <name type="common">Yellow mealworm beetle</name>
    <dbReference type="NCBI Taxonomy" id="7067"/>
    <lineage>
        <taxon>Eukaryota</taxon>
        <taxon>Metazoa</taxon>
        <taxon>Ecdysozoa</taxon>
        <taxon>Arthropoda</taxon>
        <taxon>Hexapoda</taxon>
        <taxon>Insecta</taxon>
        <taxon>Pterygota</taxon>
        <taxon>Neoptera</taxon>
        <taxon>Endopterygota</taxon>
        <taxon>Coleoptera</taxon>
        <taxon>Polyphaga</taxon>
        <taxon>Cucujiformia</taxon>
        <taxon>Tenebrionidae</taxon>
        <taxon>Tenebrio</taxon>
    </lineage>
</organism>
<protein>
    <recommendedName>
        <fullName evidence="2">Myb/SANT-like DNA-binding domain-containing protein</fullName>
    </recommendedName>
</protein>
<gene>
    <name evidence="3" type="ORF">GEV33_009823</name>
</gene>
<evidence type="ECO:0000256" key="1">
    <source>
        <dbReference type="SAM" id="MobiDB-lite"/>
    </source>
</evidence>
<dbReference type="PANTHER" id="PTHR47595:SF1">
    <property type="entry name" value="MYB_SANT-LIKE DNA-BINDING DOMAIN-CONTAINING PROTEIN"/>
    <property type="match status" value="1"/>
</dbReference>
<dbReference type="Proteomes" id="UP000719412">
    <property type="component" value="Unassembled WGS sequence"/>
</dbReference>
<evidence type="ECO:0000259" key="2">
    <source>
        <dbReference type="Pfam" id="PF13837"/>
    </source>
</evidence>
<name>A0A8J6HEI6_TENMO</name>
<feature type="compositionally biased region" description="Basic and acidic residues" evidence="1">
    <location>
        <begin position="197"/>
        <end position="208"/>
    </location>
</feature>
<dbReference type="Pfam" id="PF13837">
    <property type="entry name" value="Myb_DNA-bind_4"/>
    <property type="match status" value="1"/>
</dbReference>
<evidence type="ECO:0000313" key="4">
    <source>
        <dbReference type="Proteomes" id="UP000719412"/>
    </source>
</evidence>
<reference evidence="3" key="2">
    <citation type="submission" date="2021-08" db="EMBL/GenBank/DDBJ databases">
        <authorList>
            <person name="Eriksson T."/>
        </authorList>
    </citation>
    <scope>NUCLEOTIDE SEQUENCE</scope>
    <source>
        <strain evidence="3">Stoneville</strain>
        <tissue evidence="3">Whole head</tissue>
    </source>
</reference>
<reference evidence="3" key="1">
    <citation type="journal article" date="2020" name="J Insects Food Feed">
        <title>The yellow mealworm (Tenebrio molitor) genome: a resource for the emerging insects as food and feed industry.</title>
        <authorList>
            <person name="Eriksson T."/>
            <person name="Andere A."/>
            <person name="Kelstrup H."/>
            <person name="Emery V."/>
            <person name="Picard C."/>
        </authorList>
    </citation>
    <scope>NUCLEOTIDE SEQUENCE</scope>
    <source>
        <strain evidence="3">Stoneville</strain>
        <tissue evidence="3">Whole head</tissue>
    </source>
</reference>
<dbReference type="AlphaFoldDB" id="A0A8J6HEI6"/>
<comment type="caution">
    <text evidence="3">The sequence shown here is derived from an EMBL/GenBank/DDBJ whole genome shotgun (WGS) entry which is preliminary data.</text>
</comment>
<keyword evidence="4" id="KW-1185">Reference proteome</keyword>
<feature type="domain" description="Myb/SANT-like DNA-binding" evidence="2">
    <location>
        <begin position="62"/>
        <end position="152"/>
    </location>
</feature>
<sequence>MRKFLHALYSIRKFTTEKCMYIEITREIAEIFGFHVMEEIERDKTYNGGSLTTSAAPVQETSNKWTNPATSLLIDLCCEKYKTLLQSTTMKNEKVFDLISKELAEMGHKYTATQCRDKFKYLKMRYMRTKDNMKRSGAAPIMFDYFEQMDKYLGEKPNVEPVAIASSSRDPVEINNIELTDSEDELPTPAKRLKKKESKEETTERRHRERLDVQKAAISIFEKMMQKLIDKPIRYPLSSPFFLDDTTRISQHTTSMGGHPAWDLNPADLAVVSGECRSSFHHPTVSPY</sequence>
<dbReference type="InterPro" id="IPR044822">
    <property type="entry name" value="Myb_DNA-bind_4"/>
</dbReference>